<dbReference type="PANTHER" id="PTHR45772">
    <property type="entry name" value="CONSERVED COMPONENT OF ABC TRANSPORTER FOR NATURAL AMINO ACIDS-RELATED"/>
    <property type="match status" value="1"/>
</dbReference>
<organism evidence="6 7">
    <name type="scientific">Nonomuraea ferruginea</name>
    <dbReference type="NCBI Taxonomy" id="46174"/>
    <lineage>
        <taxon>Bacteria</taxon>
        <taxon>Bacillati</taxon>
        <taxon>Actinomycetota</taxon>
        <taxon>Actinomycetes</taxon>
        <taxon>Streptosporangiales</taxon>
        <taxon>Streptosporangiaceae</taxon>
        <taxon>Nonomuraea</taxon>
    </lineage>
</organism>
<dbReference type="RefSeq" id="WP_271280439.1">
    <property type="nucleotide sequence ID" value="NZ_BAABFD010000018.1"/>
</dbReference>
<dbReference type="InterPro" id="IPR051120">
    <property type="entry name" value="ABC_AA/LPS_Transport"/>
</dbReference>
<feature type="domain" description="ABC transporter" evidence="5">
    <location>
        <begin position="33"/>
        <end position="280"/>
    </location>
</feature>
<dbReference type="GO" id="GO:0005524">
    <property type="term" value="F:ATP binding"/>
    <property type="evidence" value="ECO:0007669"/>
    <property type="project" value="UniProtKB-KW"/>
</dbReference>
<name>A0ABT4TDA5_9ACTN</name>
<reference evidence="6 7" key="1">
    <citation type="submission" date="2022-11" db="EMBL/GenBank/DDBJ databases">
        <title>Nonomuraea corallina sp. nov., a new species of the genus Nonomuraea isolated from sea side sediment in Thai sea.</title>
        <authorList>
            <person name="Ngamcharungchit C."/>
            <person name="Matsumoto A."/>
            <person name="Suriyachadkun C."/>
            <person name="Panbangred W."/>
            <person name="Inahashi Y."/>
            <person name="Intra B."/>
        </authorList>
    </citation>
    <scope>NUCLEOTIDE SEQUENCE [LARGE SCALE GENOMIC DNA]</scope>
    <source>
        <strain evidence="6 7">DSM 43553</strain>
    </source>
</reference>
<dbReference type="InterPro" id="IPR027417">
    <property type="entry name" value="P-loop_NTPase"/>
</dbReference>
<dbReference type="InterPro" id="IPR003593">
    <property type="entry name" value="AAA+_ATPase"/>
</dbReference>
<dbReference type="InterPro" id="IPR003439">
    <property type="entry name" value="ABC_transporter-like_ATP-bd"/>
</dbReference>
<comment type="caution">
    <text evidence="6">The sequence shown here is derived from an EMBL/GenBank/DDBJ whole genome shotgun (WGS) entry which is preliminary data.</text>
</comment>
<keyword evidence="2" id="KW-0547">Nucleotide-binding</keyword>
<feature type="region of interest" description="Disordered" evidence="4">
    <location>
        <begin position="1"/>
        <end position="29"/>
    </location>
</feature>
<evidence type="ECO:0000256" key="2">
    <source>
        <dbReference type="ARBA" id="ARBA00022741"/>
    </source>
</evidence>
<sequence length="282" mass="30022">MSGIKRSFTLKTRPPDTDPAPGTAGSPSGETLLTVRGLTVRFGGVTALEDVSLQVRSGEICALIGPNGAGKTTAFNSVSRLVQPVAGAIAFDGADLLRARAGDLAALGIARTFQNLALWPGLTVIENVMVGAHSLGRTGFLGAPFGWGVRSEHRELTERAYAALAVLAIEDVAFQPCQGLPFGTLRRVELARALVTRPRLLMLDEPAAGLTQGDVRDLGTLLRALRDELGLSLLLVEHHMQLVMDIADYVVVLDSGRNLLSGRPDEIRDDPRLVEAYLGSPR</sequence>
<evidence type="ECO:0000313" key="7">
    <source>
        <dbReference type="Proteomes" id="UP001212498"/>
    </source>
</evidence>
<keyword evidence="7" id="KW-1185">Reference proteome</keyword>
<dbReference type="EMBL" id="JAPNUD010000307">
    <property type="protein sequence ID" value="MDA0647499.1"/>
    <property type="molecule type" value="Genomic_DNA"/>
</dbReference>
<dbReference type="Proteomes" id="UP001212498">
    <property type="component" value="Unassembled WGS sequence"/>
</dbReference>
<dbReference type="CDD" id="cd03219">
    <property type="entry name" value="ABC_Mj1267_LivG_branched"/>
    <property type="match status" value="1"/>
</dbReference>
<gene>
    <name evidence="6" type="ORF">OUY24_43310</name>
</gene>
<dbReference type="SUPFAM" id="SSF52540">
    <property type="entry name" value="P-loop containing nucleoside triphosphate hydrolases"/>
    <property type="match status" value="1"/>
</dbReference>
<keyword evidence="1" id="KW-0813">Transport</keyword>
<evidence type="ECO:0000259" key="5">
    <source>
        <dbReference type="PROSITE" id="PS50893"/>
    </source>
</evidence>
<protein>
    <submittedName>
        <fullName evidence="6">ABC transporter ATP-binding protein</fullName>
    </submittedName>
</protein>
<accession>A0ABT4TDA5</accession>
<evidence type="ECO:0000313" key="6">
    <source>
        <dbReference type="EMBL" id="MDA0647499.1"/>
    </source>
</evidence>
<evidence type="ECO:0000256" key="1">
    <source>
        <dbReference type="ARBA" id="ARBA00022448"/>
    </source>
</evidence>
<evidence type="ECO:0000256" key="3">
    <source>
        <dbReference type="ARBA" id="ARBA00022840"/>
    </source>
</evidence>
<evidence type="ECO:0000256" key="4">
    <source>
        <dbReference type="SAM" id="MobiDB-lite"/>
    </source>
</evidence>
<proteinExistence type="predicted"/>
<keyword evidence="3 6" id="KW-0067">ATP-binding</keyword>
<dbReference type="PANTHER" id="PTHR45772:SF4">
    <property type="entry name" value="ABC TRANSPORTER ATP-BINDING PROTEIN"/>
    <property type="match status" value="1"/>
</dbReference>
<dbReference type="SMART" id="SM00382">
    <property type="entry name" value="AAA"/>
    <property type="match status" value="1"/>
</dbReference>
<dbReference type="Gene3D" id="3.40.50.300">
    <property type="entry name" value="P-loop containing nucleotide triphosphate hydrolases"/>
    <property type="match status" value="1"/>
</dbReference>
<dbReference type="Pfam" id="PF00005">
    <property type="entry name" value="ABC_tran"/>
    <property type="match status" value="1"/>
</dbReference>
<dbReference type="PROSITE" id="PS50893">
    <property type="entry name" value="ABC_TRANSPORTER_2"/>
    <property type="match status" value="1"/>
</dbReference>